<evidence type="ECO:0000256" key="1">
    <source>
        <dbReference type="ARBA" id="ARBA00004651"/>
    </source>
</evidence>
<feature type="transmembrane region" description="Helical" evidence="16">
    <location>
        <begin position="149"/>
        <end position="171"/>
    </location>
</feature>
<feature type="transmembrane region" description="Helical" evidence="16">
    <location>
        <begin position="63"/>
        <end position="87"/>
    </location>
</feature>
<evidence type="ECO:0000256" key="14">
    <source>
        <dbReference type="PROSITE-ProRule" id="PRU00289"/>
    </source>
</evidence>
<sequence length="770" mass="82507">MPVRQRLLRSAPDLAFLLLNLFLALCLGGYDPADAPGAGAEPPNVSPRLSNPCGPVGASLAHALFSVLGWSSWLLLLGLVAVNVLVITRRQVADRASPALGFAMVLLVASGLLHKFAPGLRPSPPVGSGGYAGALVATFLFAHFGPYGMLLLMAAAGATGAVLCHDVLFTWPLRELSAWARGRLGRRRPAPADYAVPAAGGERLLHSLPSAPRPALAAAPGLEAPRPAAVVAARAAAAVQPTQAPARAASVPVPLADPSAGFVLPPLELLDPASPVQVHDHETQIQARAMLLERTLLDFGYQVRVVQIDTGPVITQFEIEMEKGLRVSRVMSLADDLAIALAVPSVRIVAPIPGKSTVGIEVPNERRGMVRLSEVILGVEDKARQGRIPLFLGKDVKGAPMAFDMADMPHLLIAGRTGTGKSVCLNAMIISILMTRSPDEVKMILIDPKMVELSQFKKIPHLMHPVVTDMKKAESILAWACEKMDERYTYLARAGVRNVQAYNRLGAEEIFARLRPEDEAEEKRIPTHMPYVVIVADEMADLMMTAAKEVEQHIVRLAQKARAAGIHLILATQRPTVDVITGLIKANMPARIGFQVTSRNDSRVVLDEIGAERLLGNGDMLFLVPGTSHIVRSQGTYVSDAEVVRVCQYLEQYPQQFSRELIQLQVGGGIGGKDKGGGLKERDDLYETAIEIVIREGRGSTSLLQRALGIGYGRAARLIDYMAEDGIVGEYKSGSAREVLYTLEDWEALKSGGTGPGGDDDDGVPPEIAA</sequence>
<dbReference type="EMBL" id="CP042997">
    <property type="protein sequence ID" value="QEH38361.1"/>
    <property type="molecule type" value="Genomic_DNA"/>
</dbReference>
<keyword evidence="4" id="KW-0132">Cell division</keyword>
<evidence type="ECO:0000256" key="5">
    <source>
        <dbReference type="ARBA" id="ARBA00022692"/>
    </source>
</evidence>
<keyword evidence="7" id="KW-0159">Chromosome partition</keyword>
<evidence type="ECO:0000256" key="13">
    <source>
        <dbReference type="ARBA" id="ARBA00025923"/>
    </source>
</evidence>
<dbReference type="InterPro" id="IPR036390">
    <property type="entry name" value="WH_DNA-bd_sf"/>
</dbReference>
<dbReference type="InterPro" id="IPR050206">
    <property type="entry name" value="FtsK/SpoIIIE/SftA"/>
</dbReference>
<feature type="binding site" evidence="14">
    <location>
        <begin position="415"/>
        <end position="422"/>
    </location>
    <ligand>
        <name>ATP</name>
        <dbReference type="ChEBI" id="CHEBI:30616"/>
    </ligand>
</feature>
<dbReference type="InterPro" id="IPR018541">
    <property type="entry name" value="Ftsk_gamma"/>
</dbReference>
<keyword evidence="10" id="KW-0238">DNA-binding</keyword>
<comment type="subcellular location">
    <subcellularLocation>
        <location evidence="1">Cell membrane</location>
        <topology evidence="1">Multi-pass membrane protein</topology>
    </subcellularLocation>
</comment>
<dbReference type="Pfam" id="PF09397">
    <property type="entry name" value="FtsK_gamma"/>
    <property type="match status" value="1"/>
</dbReference>
<dbReference type="Pfam" id="PF01580">
    <property type="entry name" value="FtsK_SpoIIIE"/>
    <property type="match status" value="1"/>
</dbReference>
<evidence type="ECO:0000256" key="2">
    <source>
        <dbReference type="ARBA" id="ARBA00006474"/>
    </source>
</evidence>
<feature type="transmembrane region" description="Helical" evidence="16">
    <location>
        <begin position="123"/>
        <end position="142"/>
    </location>
</feature>
<dbReference type="InterPro" id="IPR003593">
    <property type="entry name" value="AAA+_ATPase"/>
</dbReference>
<dbReference type="GO" id="GO:0005524">
    <property type="term" value="F:ATP binding"/>
    <property type="evidence" value="ECO:0007669"/>
    <property type="project" value="UniProtKB-UniRule"/>
</dbReference>
<keyword evidence="9 16" id="KW-1133">Transmembrane helix</keyword>
<reference evidence="18 19" key="1">
    <citation type="submission" date="2019-08" db="EMBL/GenBank/DDBJ databases">
        <title>Deep-cultivation of Planctomycetes and their phenomic and genomic characterization uncovers novel biology.</title>
        <authorList>
            <person name="Wiegand S."/>
            <person name="Jogler M."/>
            <person name="Boedeker C."/>
            <person name="Pinto D."/>
            <person name="Vollmers J."/>
            <person name="Rivas-Marin E."/>
            <person name="Kohn T."/>
            <person name="Peeters S.H."/>
            <person name="Heuer A."/>
            <person name="Rast P."/>
            <person name="Oberbeckmann S."/>
            <person name="Bunk B."/>
            <person name="Jeske O."/>
            <person name="Meyerdierks A."/>
            <person name="Storesund J.E."/>
            <person name="Kallscheuer N."/>
            <person name="Luecker S."/>
            <person name="Lage O.M."/>
            <person name="Pohl T."/>
            <person name="Merkel B.J."/>
            <person name="Hornburger P."/>
            <person name="Mueller R.-W."/>
            <person name="Bruemmer F."/>
            <person name="Labrenz M."/>
            <person name="Spormann A.M."/>
            <person name="Op den Camp H."/>
            <person name="Overmann J."/>
            <person name="Amann R."/>
            <person name="Jetten M.S.M."/>
            <person name="Mascher T."/>
            <person name="Medema M.H."/>
            <person name="Devos D.P."/>
            <person name="Kaster A.-K."/>
            <person name="Ovreas L."/>
            <person name="Rohde M."/>
            <person name="Galperin M.Y."/>
            <person name="Jogler C."/>
        </authorList>
    </citation>
    <scope>NUCLEOTIDE SEQUENCE [LARGE SCALE GENOMIC DNA]</scope>
    <source>
        <strain evidence="18 19">OJF2</strain>
    </source>
</reference>
<feature type="region of interest" description="Disordered" evidence="15">
    <location>
        <begin position="749"/>
        <end position="770"/>
    </location>
</feature>
<keyword evidence="6 14" id="KW-0547">Nucleotide-binding</keyword>
<gene>
    <name evidence="18" type="primary">ftsK</name>
    <name evidence="18" type="ORF">OJF2_69620</name>
</gene>
<dbReference type="GO" id="GO:0051301">
    <property type="term" value="P:cell division"/>
    <property type="evidence" value="ECO:0007669"/>
    <property type="project" value="UniProtKB-KW"/>
</dbReference>
<dbReference type="GO" id="GO:0007059">
    <property type="term" value="P:chromosome segregation"/>
    <property type="evidence" value="ECO:0007669"/>
    <property type="project" value="UniProtKB-KW"/>
</dbReference>
<feature type="domain" description="FtsK" evidence="17">
    <location>
        <begin position="398"/>
        <end position="603"/>
    </location>
</feature>
<dbReference type="SUPFAM" id="SSF52540">
    <property type="entry name" value="P-loop containing nucleoside triphosphate hydrolases"/>
    <property type="match status" value="1"/>
</dbReference>
<dbReference type="AlphaFoldDB" id="A0A5B9WEH1"/>
<evidence type="ECO:0000256" key="11">
    <source>
        <dbReference type="ARBA" id="ARBA00023136"/>
    </source>
</evidence>
<keyword evidence="19" id="KW-1185">Reference proteome</keyword>
<evidence type="ECO:0000256" key="8">
    <source>
        <dbReference type="ARBA" id="ARBA00022840"/>
    </source>
</evidence>
<comment type="subunit">
    <text evidence="13">Homohexamer. Forms a ring that surrounds DNA.</text>
</comment>
<dbReference type="Gene3D" id="3.30.980.40">
    <property type="match status" value="1"/>
</dbReference>
<dbReference type="Pfam" id="PF13491">
    <property type="entry name" value="FtsK_4TM"/>
    <property type="match status" value="1"/>
</dbReference>
<dbReference type="GO" id="GO:0005886">
    <property type="term" value="C:plasma membrane"/>
    <property type="evidence" value="ECO:0007669"/>
    <property type="project" value="UniProtKB-SubCell"/>
</dbReference>
<dbReference type="SMART" id="SM00382">
    <property type="entry name" value="AAA"/>
    <property type="match status" value="1"/>
</dbReference>
<dbReference type="GO" id="GO:0003677">
    <property type="term" value="F:DNA binding"/>
    <property type="evidence" value="ECO:0007669"/>
    <property type="project" value="UniProtKB-KW"/>
</dbReference>
<evidence type="ECO:0000256" key="12">
    <source>
        <dbReference type="ARBA" id="ARBA00023306"/>
    </source>
</evidence>
<dbReference type="Pfam" id="PF17854">
    <property type="entry name" value="FtsK_alpha"/>
    <property type="match status" value="1"/>
</dbReference>
<dbReference type="PANTHER" id="PTHR22683">
    <property type="entry name" value="SPORULATION PROTEIN RELATED"/>
    <property type="match status" value="1"/>
</dbReference>
<evidence type="ECO:0000256" key="10">
    <source>
        <dbReference type="ARBA" id="ARBA00023125"/>
    </source>
</evidence>
<keyword evidence="12" id="KW-0131">Cell cycle</keyword>
<evidence type="ECO:0000259" key="17">
    <source>
        <dbReference type="PROSITE" id="PS50901"/>
    </source>
</evidence>
<dbReference type="InterPro" id="IPR027417">
    <property type="entry name" value="P-loop_NTPase"/>
</dbReference>
<dbReference type="InterPro" id="IPR002543">
    <property type="entry name" value="FtsK_dom"/>
</dbReference>
<dbReference type="Gene3D" id="3.40.50.300">
    <property type="entry name" value="P-loop containing nucleotide triphosphate hydrolases"/>
    <property type="match status" value="1"/>
</dbReference>
<protein>
    <submittedName>
        <fullName evidence="18">DNA translocase FtsK</fullName>
    </submittedName>
</protein>
<dbReference type="KEGG" id="agv:OJF2_69620"/>
<name>A0A5B9WEH1_9BACT</name>
<dbReference type="PANTHER" id="PTHR22683:SF41">
    <property type="entry name" value="DNA TRANSLOCASE FTSK"/>
    <property type="match status" value="1"/>
</dbReference>
<organism evidence="18 19">
    <name type="scientific">Aquisphaera giovannonii</name>
    <dbReference type="NCBI Taxonomy" id="406548"/>
    <lineage>
        <taxon>Bacteria</taxon>
        <taxon>Pseudomonadati</taxon>
        <taxon>Planctomycetota</taxon>
        <taxon>Planctomycetia</taxon>
        <taxon>Isosphaerales</taxon>
        <taxon>Isosphaeraceae</taxon>
        <taxon>Aquisphaera</taxon>
    </lineage>
</organism>
<keyword evidence="5 16" id="KW-0812">Transmembrane</keyword>
<dbReference type="InterPro" id="IPR041027">
    <property type="entry name" value="FtsK_alpha"/>
</dbReference>
<dbReference type="SUPFAM" id="SSF46785">
    <property type="entry name" value="Winged helix' DNA-binding domain"/>
    <property type="match status" value="1"/>
</dbReference>
<keyword evidence="11 16" id="KW-0472">Membrane</keyword>
<dbReference type="PROSITE" id="PS50901">
    <property type="entry name" value="FTSK"/>
    <property type="match status" value="1"/>
</dbReference>
<dbReference type="OrthoDB" id="9807790at2"/>
<evidence type="ECO:0000256" key="7">
    <source>
        <dbReference type="ARBA" id="ARBA00022829"/>
    </source>
</evidence>
<evidence type="ECO:0000256" key="9">
    <source>
        <dbReference type="ARBA" id="ARBA00022989"/>
    </source>
</evidence>
<feature type="transmembrane region" description="Helical" evidence="16">
    <location>
        <begin position="99"/>
        <end position="117"/>
    </location>
</feature>
<evidence type="ECO:0000256" key="15">
    <source>
        <dbReference type="SAM" id="MobiDB-lite"/>
    </source>
</evidence>
<dbReference type="SMART" id="SM00843">
    <property type="entry name" value="Ftsk_gamma"/>
    <property type="match status" value="1"/>
</dbReference>
<dbReference type="InterPro" id="IPR036388">
    <property type="entry name" value="WH-like_DNA-bd_sf"/>
</dbReference>
<dbReference type="Gene3D" id="1.10.10.10">
    <property type="entry name" value="Winged helix-like DNA-binding domain superfamily/Winged helix DNA-binding domain"/>
    <property type="match status" value="1"/>
</dbReference>
<evidence type="ECO:0000256" key="16">
    <source>
        <dbReference type="SAM" id="Phobius"/>
    </source>
</evidence>
<evidence type="ECO:0000313" key="18">
    <source>
        <dbReference type="EMBL" id="QEH38361.1"/>
    </source>
</evidence>
<evidence type="ECO:0000256" key="3">
    <source>
        <dbReference type="ARBA" id="ARBA00022475"/>
    </source>
</evidence>
<accession>A0A5B9WEH1</accession>
<proteinExistence type="inferred from homology"/>
<evidence type="ECO:0000313" key="19">
    <source>
        <dbReference type="Proteomes" id="UP000324233"/>
    </source>
</evidence>
<comment type="similarity">
    <text evidence="2">Belongs to the FtsK/SpoIIIE/SftA family.</text>
</comment>
<evidence type="ECO:0000256" key="4">
    <source>
        <dbReference type="ARBA" id="ARBA00022618"/>
    </source>
</evidence>
<keyword evidence="3" id="KW-1003">Cell membrane</keyword>
<dbReference type="InterPro" id="IPR025199">
    <property type="entry name" value="FtsK_4TM"/>
</dbReference>
<keyword evidence="8 14" id="KW-0067">ATP-binding</keyword>
<evidence type="ECO:0000256" key="6">
    <source>
        <dbReference type="ARBA" id="ARBA00022741"/>
    </source>
</evidence>
<dbReference type="Proteomes" id="UP000324233">
    <property type="component" value="Chromosome"/>
</dbReference>
<dbReference type="RefSeq" id="WP_148597809.1">
    <property type="nucleotide sequence ID" value="NZ_CP042997.1"/>
</dbReference>